<dbReference type="InterPro" id="IPR036322">
    <property type="entry name" value="WD40_repeat_dom_sf"/>
</dbReference>
<dbReference type="PANTHER" id="PTHR12442">
    <property type="entry name" value="DYNEIN INTERMEDIATE CHAIN"/>
    <property type="match status" value="1"/>
</dbReference>
<feature type="non-terminal residue" evidence="12">
    <location>
        <position position="564"/>
    </location>
</feature>
<evidence type="ECO:0000256" key="2">
    <source>
        <dbReference type="ARBA" id="ARBA00011059"/>
    </source>
</evidence>
<comment type="similarity">
    <text evidence="2">Belongs to the dynein intermediate chain family.</text>
</comment>
<evidence type="ECO:0008006" key="14">
    <source>
        <dbReference type="Google" id="ProtNLM"/>
    </source>
</evidence>
<name>A0A8J9UUK4_9NEOP</name>
<keyword evidence="5" id="KW-0493">Microtubule</keyword>
<dbReference type="Proteomes" id="UP000838878">
    <property type="component" value="Chromosome 6"/>
</dbReference>
<dbReference type="AlphaFoldDB" id="A0A8J9UUK4"/>
<gene>
    <name evidence="12" type="ORF">BINO364_LOCUS11870</name>
</gene>
<dbReference type="EMBL" id="OV170226">
    <property type="protein sequence ID" value="CAH0726408.1"/>
    <property type="molecule type" value="Genomic_DNA"/>
</dbReference>
<dbReference type="GO" id="GO:0036158">
    <property type="term" value="P:outer dynein arm assembly"/>
    <property type="evidence" value="ECO:0007669"/>
    <property type="project" value="TreeGrafter"/>
</dbReference>
<keyword evidence="9" id="KW-0505">Motor protein</keyword>
<keyword evidence="3" id="KW-0963">Cytoplasm</keyword>
<evidence type="ECO:0000256" key="11">
    <source>
        <dbReference type="ARBA" id="ARBA00023273"/>
    </source>
</evidence>
<sequence length="564" mass="63597">MEIAYPYTKRRCDFGRQALFCEQGPELCDSIASNVAEYKQYILRNPVHQPTQNTKSFSEHYVNTIRAEYATTGANHAEGGWPKDVNVVDPEATQRYRRKVEKDDNYIHCVMSLAPGMEHYVQQNNAIDMYRTYYAEMSSLPPVEKSSCRTVNVYRDAATGGGRPISSICWQPDGGHSFAVTYVDVDFNHNPRAPIESYVWDLENANYPEVVLTPPAALLDLQFNPRDHNTLIGGMMNGQVGVWDRRHGGAPTVTCAPHVAHRELVRNVLYINSKSGQEFFSGGPDGACKWWDIRNMSEPTDEMIMDVVKSSFDVQSMATANGISALEYEHTIPTRFMAGTENGLVIGGNRKGKTPVEKLPAKYEAHLGPVWSLERNPGFLKNFLTVGDWTVRVWSEDCRESAVLWSPPHRYKVTAATWSPTRLSLMLVMQWNGILATWDLLRRQHEPVLTMQVCEEPLLRVRMHDGGTFAACGSSKGNIYMIELSQNMAQSDKNDKALLTAIFERESKRERILEARMREFRLKLRQTEGGGSPVVSEVEVAGDRDLADATTEYMQIVKKELAAL</sequence>
<evidence type="ECO:0000256" key="6">
    <source>
        <dbReference type="ARBA" id="ARBA00022737"/>
    </source>
</evidence>
<evidence type="ECO:0000256" key="10">
    <source>
        <dbReference type="ARBA" id="ARBA00023212"/>
    </source>
</evidence>
<keyword evidence="7" id="KW-0243">Dynein</keyword>
<evidence type="ECO:0000256" key="3">
    <source>
        <dbReference type="ARBA" id="ARBA00022490"/>
    </source>
</evidence>
<dbReference type="GO" id="GO:0045504">
    <property type="term" value="F:dynein heavy chain binding"/>
    <property type="evidence" value="ECO:0007669"/>
    <property type="project" value="TreeGrafter"/>
</dbReference>
<evidence type="ECO:0000313" key="12">
    <source>
        <dbReference type="EMBL" id="CAH0726408.1"/>
    </source>
</evidence>
<evidence type="ECO:0000256" key="4">
    <source>
        <dbReference type="ARBA" id="ARBA00022574"/>
    </source>
</evidence>
<keyword evidence="4" id="KW-0853">WD repeat</keyword>
<dbReference type="InterPro" id="IPR015943">
    <property type="entry name" value="WD40/YVTN_repeat-like_dom_sf"/>
</dbReference>
<dbReference type="GO" id="GO:0045503">
    <property type="term" value="F:dynein light chain binding"/>
    <property type="evidence" value="ECO:0007669"/>
    <property type="project" value="TreeGrafter"/>
</dbReference>
<keyword evidence="13" id="KW-1185">Reference proteome</keyword>
<dbReference type="InterPro" id="IPR050687">
    <property type="entry name" value="Dynein_IC"/>
</dbReference>
<dbReference type="SUPFAM" id="SSF50978">
    <property type="entry name" value="WD40 repeat-like"/>
    <property type="match status" value="1"/>
</dbReference>
<dbReference type="Gene3D" id="2.130.10.10">
    <property type="entry name" value="YVTN repeat-like/Quinoprotein amine dehydrogenase"/>
    <property type="match status" value="2"/>
</dbReference>
<dbReference type="OrthoDB" id="366230at2759"/>
<evidence type="ECO:0000313" key="13">
    <source>
        <dbReference type="Proteomes" id="UP000838878"/>
    </source>
</evidence>
<keyword evidence="11" id="KW-0966">Cell projection</keyword>
<dbReference type="SMART" id="SM00320">
    <property type="entry name" value="WD40"/>
    <property type="match status" value="5"/>
</dbReference>
<evidence type="ECO:0000256" key="7">
    <source>
        <dbReference type="ARBA" id="ARBA00023017"/>
    </source>
</evidence>
<evidence type="ECO:0000256" key="9">
    <source>
        <dbReference type="ARBA" id="ARBA00023175"/>
    </source>
</evidence>
<dbReference type="GO" id="GO:0003341">
    <property type="term" value="P:cilium movement"/>
    <property type="evidence" value="ECO:0007669"/>
    <property type="project" value="TreeGrafter"/>
</dbReference>
<organism evidence="12 13">
    <name type="scientific">Brenthis ino</name>
    <name type="common">lesser marbled fritillary</name>
    <dbReference type="NCBI Taxonomy" id="405034"/>
    <lineage>
        <taxon>Eukaryota</taxon>
        <taxon>Metazoa</taxon>
        <taxon>Ecdysozoa</taxon>
        <taxon>Arthropoda</taxon>
        <taxon>Hexapoda</taxon>
        <taxon>Insecta</taxon>
        <taxon>Pterygota</taxon>
        <taxon>Neoptera</taxon>
        <taxon>Endopterygota</taxon>
        <taxon>Lepidoptera</taxon>
        <taxon>Glossata</taxon>
        <taxon>Ditrysia</taxon>
        <taxon>Papilionoidea</taxon>
        <taxon>Nymphalidae</taxon>
        <taxon>Heliconiinae</taxon>
        <taxon>Argynnini</taxon>
        <taxon>Brenthis</taxon>
    </lineage>
</organism>
<keyword evidence="8" id="KW-0969">Cilium</keyword>
<dbReference type="GO" id="GO:0005874">
    <property type="term" value="C:microtubule"/>
    <property type="evidence" value="ECO:0007669"/>
    <property type="project" value="UniProtKB-KW"/>
</dbReference>
<comment type="subcellular location">
    <subcellularLocation>
        <location evidence="1">Cytoplasm</location>
        <location evidence="1">Cytoskeleton</location>
        <location evidence="1">Cilium axoneme</location>
    </subcellularLocation>
</comment>
<dbReference type="GO" id="GO:0036157">
    <property type="term" value="C:outer dynein arm"/>
    <property type="evidence" value="ECO:0007669"/>
    <property type="project" value="TreeGrafter"/>
</dbReference>
<evidence type="ECO:0000256" key="8">
    <source>
        <dbReference type="ARBA" id="ARBA00023069"/>
    </source>
</evidence>
<reference evidence="12" key="1">
    <citation type="submission" date="2021-12" db="EMBL/GenBank/DDBJ databases">
        <authorList>
            <person name="Martin H S."/>
        </authorList>
    </citation>
    <scope>NUCLEOTIDE SEQUENCE</scope>
</reference>
<proteinExistence type="inferred from homology"/>
<dbReference type="PANTHER" id="PTHR12442:SF7">
    <property type="entry name" value="DYNEIN AXONEMAL INTERMEDIATE CHAIN 2"/>
    <property type="match status" value="1"/>
</dbReference>
<protein>
    <recommendedName>
        <fullName evidence="14">Dynein intermediate chain 3, ciliary</fullName>
    </recommendedName>
</protein>
<keyword evidence="10" id="KW-0206">Cytoskeleton</keyword>
<keyword evidence="6" id="KW-0677">Repeat</keyword>
<evidence type="ECO:0000256" key="5">
    <source>
        <dbReference type="ARBA" id="ARBA00022701"/>
    </source>
</evidence>
<evidence type="ECO:0000256" key="1">
    <source>
        <dbReference type="ARBA" id="ARBA00004430"/>
    </source>
</evidence>
<dbReference type="InterPro" id="IPR001680">
    <property type="entry name" value="WD40_rpt"/>
</dbReference>
<accession>A0A8J9UUK4</accession>